<evidence type="ECO:0000256" key="1">
    <source>
        <dbReference type="SAM" id="MobiDB-lite"/>
    </source>
</evidence>
<proteinExistence type="predicted"/>
<keyword evidence="4" id="KW-1185">Reference proteome</keyword>
<keyword evidence="2" id="KW-1133">Transmembrane helix</keyword>
<gene>
    <name evidence="3" type="ORF">EHV23_02980</name>
</gene>
<keyword evidence="2" id="KW-0472">Membrane</keyword>
<evidence type="ECO:0000313" key="3">
    <source>
        <dbReference type="EMBL" id="RRN45220.1"/>
    </source>
</evidence>
<reference evidence="3 4" key="1">
    <citation type="submission" date="2018-11" db="EMBL/GenBank/DDBJ databases">
        <title>Genome sequencing of Lautropia sp. KCOM 2505 (= ChDC F240).</title>
        <authorList>
            <person name="Kook J.-K."/>
            <person name="Park S.-N."/>
            <person name="Lim Y.K."/>
        </authorList>
    </citation>
    <scope>NUCLEOTIDE SEQUENCE [LARGE SCALE GENOMIC DNA]</scope>
    <source>
        <strain evidence="3 4">KCOM 2505</strain>
    </source>
</reference>
<evidence type="ECO:0000313" key="4">
    <source>
        <dbReference type="Proteomes" id="UP000270261"/>
    </source>
</evidence>
<feature type="transmembrane region" description="Helical" evidence="2">
    <location>
        <begin position="6"/>
        <end position="28"/>
    </location>
</feature>
<name>A0A426FRD7_9BURK</name>
<comment type="caution">
    <text evidence="3">The sequence shown here is derived from an EMBL/GenBank/DDBJ whole genome shotgun (WGS) entry which is preliminary data.</text>
</comment>
<dbReference type="RefSeq" id="WP_125094650.1">
    <property type="nucleotide sequence ID" value="NZ_RRUE01000001.1"/>
</dbReference>
<organism evidence="3 4">
    <name type="scientific">Lautropia dentalis</name>
    <dbReference type="NCBI Taxonomy" id="2490857"/>
    <lineage>
        <taxon>Bacteria</taxon>
        <taxon>Pseudomonadati</taxon>
        <taxon>Pseudomonadota</taxon>
        <taxon>Betaproteobacteria</taxon>
        <taxon>Burkholderiales</taxon>
        <taxon>Burkholderiaceae</taxon>
        <taxon>Lautropia</taxon>
    </lineage>
</organism>
<sequence length="76" mass="7944">MTEEGRALAIVLGLLVGLAAIGIALGFYNWRARRVARLLAAAQAGVHGGLQAPAAGGADEGKGVRARRRRPISDRR</sequence>
<accession>A0A426FRD7</accession>
<protein>
    <submittedName>
        <fullName evidence="3">Uncharacterized protein</fullName>
    </submittedName>
</protein>
<evidence type="ECO:0000256" key="2">
    <source>
        <dbReference type="SAM" id="Phobius"/>
    </source>
</evidence>
<dbReference type="Proteomes" id="UP000270261">
    <property type="component" value="Unassembled WGS sequence"/>
</dbReference>
<dbReference type="AlphaFoldDB" id="A0A426FRD7"/>
<keyword evidence="2" id="KW-0812">Transmembrane</keyword>
<feature type="region of interest" description="Disordered" evidence="1">
    <location>
        <begin position="49"/>
        <end position="76"/>
    </location>
</feature>
<dbReference type="EMBL" id="RRUE01000001">
    <property type="protein sequence ID" value="RRN45220.1"/>
    <property type="molecule type" value="Genomic_DNA"/>
</dbReference>